<reference evidence="3 4" key="1">
    <citation type="submission" date="2018-06" db="EMBL/GenBank/DDBJ databases">
        <title>A transcriptomic atlas of mushroom development highlights an independent origin of complex multicellularity.</title>
        <authorList>
            <consortium name="DOE Joint Genome Institute"/>
            <person name="Krizsan K."/>
            <person name="Almasi E."/>
            <person name="Merenyi Z."/>
            <person name="Sahu N."/>
            <person name="Viragh M."/>
            <person name="Koszo T."/>
            <person name="Mondo S."/>
            <person name="Kiss B."/>
            <person name="Balint B."/>
            <person name="Kues U."/>
            <person name="Barry K."/>
            <person name="Hegedus J.C."/>
            <person name="Henrissat B."/>
            <person name="Johnson J."/>
            <person name="Lipzen A."/>
            <person name="Ohm R."/>
            <person name="Nagy I."/>
            <person name="Pangilinan J."/>
            <person name="Yan J."/>
            <person name="Xiong Y."/>
            <person name="Grigoriev I.V."/>
            <person name="Hibbett D.S."/>
            <person name="Nagy L.G."/>
        </authorList>
    </citation>
    <scope>NUCLEOTIDE SEQUENCE [LARGE SCALE GENOMIC DNA]</scope>
    <source>
        <strain evidence="3 4">SZMC22713</strain>
    </source>
</reference>
<accession>A0A4Y7QD65</accession>
<keyword evidence="4" id="KW-1185">Reference proteome</keyword>
<dbReference type="PROSITE" id="PS50097">
    <property type="entry name" value="BTB"/>
    <property type="match status" value="1"/>
</dbReference>
<evidence type="ECO:0000313" key="4">
    <source>
        <dbReference type="Proteomes" id="UP000294933"/>
    </source>
</evidence>
<sequence>MLFFPHSVGGANGLWAMRASLVSLRTDGASDDEQPIRVDKSPGSSNLATDQDIQSPDIWFSDGNIVIVVIETDENARRRHLYKVHKSILSMHSPVWRDMFGLPQSFNSPASGDCYNGVPVVILPDDVKDVDDLLSAIYKPTEFQMKPLRDDWPLTLQQWDSNEAYMTVLMGGTRIDEVRDLYPDPGDVIQLAKQFGLEDILPPAFYHASRTLWPLDSFSSSGRKVIAERMCTASESLTKIDLVTILCGREAVRMEIMRFFRHLKSIGVSNDCQNGGKNSSQMDCKKVLSQWRRRALDMFFTLPPDQDCPLQLYDPLNTLHELHLDIEREGFRNDDGRSSNSFCTECRKSIGQIIRDERELIWTNLSYYFDPDRLA</sequence>
<dbReference type="OrthoDB" id="3027208at2759"/>
<evidence type="ECO:0000259" key="2">
    <source>
        <dbReference type="PROSITE" id="PS50097"/>
    </source>
</evidence>
<evidence type="ECO:0000256" key="1">
    <source>
        <dbReference type="SAM" id="MobiDB-lite"/>
    </source>
</evidence>
<dbReference type="InterPro" id="IPR011333">
    <property type="entry name" value="SKP1/BTB/POZ_sf"/>
</dbReference>
<protein>
    <recommendedName>
        <fullName evidence="2">BTB domain-containing protein</fullName>
    </recommendedName>
</protein>
<dbReference type="EMBL" id="ML170164">
    <property type="protein sequence ID" value="TDL25286.1"/>
    <property type="molecule type" value="Genomic_DNA"/>
</dbReference>
<dbReference type="VEuPathDB" id="FungiDB:BD410DRAFT_896201"/>
<dbReference type="InterPro" id="IPR000210">
    <property type="entry name" value="BTB/POZ_dom"/>
</dbReference>
<dbReference type="Proteomes" id="UP000294933">
    <property type="component" value="Unassembled WGS sequence"/>
</dbReference>
<dbReference type="AlphaFoldDB" id="A0A4Y7QD65"/>
<feature type="domain" description="BTB" evidence="2">
    <location>
        <begin position="63"/>
        <end position="138"/>
    </location>
</feature>
<evidence type="ECO:0000313" key="3">
    <source>
        <dbReference type="EMBL" id="TDL25286.1"/>
    </source>
</evidence>
<name>A0A4Y7QD65_9AGAM</name>
<gene>
    <name evidence="3" type="ORF">BD410DRAFT_896201</name>
</gene>
<dbReference type="Gene3D" id="3.30.710.10">
    <property type="entry name" value="Potassium Channel Kv1.1, Chain A"/>
    <property type="match status" value="1"/>
</dbReference>
<feature type="region of interest" description="Disordered" evidence="1">
    <location>
        <begin position="29"/>
        <end position="50"/>
    </location>
</feature>
<proteinExistence type="predicted"/>
<organism evidence="3 4">
    <name type="scientific">Rickenella mellea</name>
    <dbReference type="NCBI Taxonomy" id="50990"/>
    <lineage>
        <taxon>Eukaryota</taxon>
        <taxon>Fungi</taxon>
        <taxon>Dikarya</taxon>
        <taxon>Basidiomycota</taxon>
        <taxon>Agaricomycotina</taxon>
        <taxon>Agaricomycetes</taxon>
        <taxon>Hymenochaetales</taxon>
        <taxon>Rickenellaceae</taxon>
        <taxon>Rickenella</taxon>
    </lineage>
</organism>